<evidence type="ECO:0000313" key="11">
    <source>
        <dbReference type="Proteomes" id="UP000663879"/>
    </source>
</evidence>
<proteinExistence type="inferred from homology"/>
<dbReference type="GO" id="GO:0000981">
    <property type="term" value="F:DNA-binding transcription factor activity, RNA polymerase II-specific"/>
    <property type="evidence" value="ECO:0007669"/>
    <property type="project" value="TreeGrafter"/>
</dbReference>
<dbReference type="AlphaFoldDB" id="A0A813N4D4"/>
<dbReference type="EMBL" id="CAJNOC010000257">
    <property type="protein sequence ID" value="CAF0734535.1"/>
    <property type="molecule type" value="Genomic_DNA"/>
</dbReference>
<evidence type="ECO:0000256" key="7">
    <source>
        <dbReference type="SAM" id="Coils"/>
    </source>
</evidence>
<evidence type="ECO:0000256" key="6">
    <source>
        <dbReference type="ARBA" id="ARBA00023242"/>
    </source>
</evidence>
<evidence type="ECO:0000256" key="4">
    <source>
        <dbReference type="ARBA" id="ARBA00023125"/>
    </source>
</evidence>
<dbReference type="FunFam" id="1.20.5.170:FF:000007">
    <property type="entry name" value="hepatic leukemia factor isoform X2"/>
    <property type="match status" value="1"/>
</dbReference>
<evidence type="ECO:0000256" key="5">
    <source>
        <dbReference type="ARBA" id="ARBA00023163"/>
    </source>
</evidence>
<feature type="region of interest" description="Disordered" evidence="8">
    <location>
        <begin position="167"/>
        <end position="274"/>
    </location>
</feature>
<dbReference type="PROSITE" id="PS50217">
    <property type="entry name" value="BZIP"/>
    <property type="match status" value="1"/>
</dbReference>
<keyword evidence="3" id="KW-0805">Transcription regulation</keyword>
<protein>
    <recommendedName>
        <fullName evidence="9">BZIP domain-containing protein</fullName>
    </recommendedName>
</protein>
<feature type="compositionally biased region" description="Low complexity" evidence="8">
    <location>
        <begin position="167"/>
        <end position="240"/>
    </location>
</feature>
<dbReference type="SUPFAM" id="SSF57959">
    <property type="entry name" value="Leucine zipper domain"/>
    <property type="match status" value="1"/>
</dbReference>
<dbReference type="InterPro" id="IPR040223">
    <property type="entry name" value="PAR_bZIP"/>
</dbReference>
<keyword evidence="6" id="KW-0539">Nucleus</keyword>
<feature type="compositionally biased region" description="Polar residues" evidence="8">
    <location>
        <begin position="1"/>
        <end position="16"/>
    </location>
</feature>
<sequence>MFNPSAQKSVNLSGSSESKDTRFPTDGLKSLLKNSELLEMLLKPLGSGKSDENISVDTNNNSNDLLNTQLDLDFPLAEIDKSKSLFDWENSEEYLEIKAAKSNSDGDNSKIYGNAFLGQNLWDKNDLFQSEKFGVKFECLEIDEFLNENGLNETDVEFLDQLHKFENSSTNQSSNNTNNNQSSSSSLSPKSSCISTPSSSPSINLDSNLMSGNMSMLHSNSSTSASSISSSSPSSNNQVSRANMNAQNVQFQNGNLKNKQDVFDERKSSSRNSFDWSLSMNDSSMDSVSDYEDYSKAKKFNEDEMKTQPVSRKSKKQFVPNELKDEKYWARRRKNNVAAKRSRDARRMKENQIALRASYLERENDLLRKQLEDFKRETKLLKTKLSRYESDVQIENPIK</sequence>
<keyword evidence="5" id="KW-0804">Transcription</keyword>
<feature type="region of interest" description="Disordered" evidence="8">
    <location>
        <begin position="1"/>
        <end position="27"/>
    </location>
</feature>
<feature type="coiled-coil region" evidence="7">
    <location>
        <begin position="357"/>
        <end position="391"/>
    </location>
</feature>
<dbReference type="PANTHER" id="PTHR11988:SF27">
    <property type="entry name" value="GH27708P"/>
    <property type="match status" value="1"/>
</dbReference>
<dbReference type="Pfam" id="PF07716">
    <property type="entry name" value="bZIP_2"/>
    <property type="match status" value="1"/>
</dbReference>
<dbReference type="GO" id="GO:0005634">
    <property type="term" value="C:nucleus"/>
    <property type="evidence" value="ECO:0007669"/>
    <property type="project" value="UniProtKB-SubCell"/>
</dbReference>
<dbReference type="SMART" id="SM00338">
    <property type="entry name" value="BRLZ"/>
    <property type="match status" value="1"/>
</dbReference>
<accession>A0A813N4D4</accession>
<dbReference type="InterPro" id="IPR004827">
    <property type="entry name" value="bZIP"/>
</dbReference>
<comment type="similarity">
    <text evidence="2">Belongs to the bZIP family. PAR subfamily.</text>
</comment>
<feature type="compositionally biased region" description="Polar residues" evidence="8">
    <location>
        <begin position="241"/>
        <end position="257"/>
    </location>
</feature>
<dbReference type="InterPro" id="IPR046347">
    <property type="entry name" value="bZIP_sf"/>
</dbReference>
<comment type="caution">
    <text evidence="10">The sequence shown here is derived from an EMBL/GenBank/DDBJ whole genome shotgun (WGS) entry which is preliminary data.</text>
</comment>
<dbReference type="PANTHER" id="PTHR11988">
    <property type="entry name" value="THYROTROPH EMBRYONIC FACTOR RELATED"/>
    <property type="match status" value="1"/>
</dbReference>
<reference evidence="10" key="1">
    <citation type="submission" date="2021-02" db="EMBL/GenBank/DDBJ databases">
        <authorList>
            <person name="Nowell W R."/>
        </authorList>
    </citation>
    <scope>NUCLEOTIDE SEQUENCE</scope>
    <source>
        <strain evidence="10">Ploen Becks lab</strain>
    </source>
</reference>
<comment type="subcellular location">
    <subcellularLocation>
        <location evidence="1">Nucleus</location>
    </subcellularLocation>
</comment>
<evidence type="ECO:0000256" key="8">
    <source>
        <dbReference type="SAM" id="MobiDB-lite"/>
    </source>
</evidence>
<keyword evidence="7" id="KW-0175">Coiled coil</keyword>
<keyword evidence="11" id="KW-1185">Reference proteome</keyword>
<gene>
    <name evidence="10" type="ORF">OXX778_LOCUS3051</name>
</gene>
<name>A0A813N4D4_9BILA</name>
<dbReference type="CDD" id="cd14695">
    <property type="entry name" value="bZIP_HLF"/>
    <property type="match status" value="1"/>
</dbReference>
<evidence type="ECO:0000259" key="9">
    <source>
        <dbReference type="PROSITE" id="PS50217"/>
    </source>
</evidence>
<dbReference type="Proteomes" id="UP000663879">
    <property type="component" value="Unassembled WGS sequence"/>
</dbReference>
<feature type="domain" description="BZIP" evidence="9">
    <location>
        <begin position="325"/>
        <end position="388"/>
    </location>
</feature>
<keyword evidence="4" id="KW-0238">DNA-binding</keyword>
<evidence type="ECO:0000256" key="2">
    <source>
        <dbReference type="ARBA" id="ARBA00009208"/>
    </source>
</evidence>
<organism evidence="10 11">
    <name type="scientific">Brachionus calyciflorus</name>
    <dbReference type="NCBI Taxonomy" id="104777"/>
    <lineage>
        <taxon>Eukaryota</taxon>
        <taxon>Metazoa</taxon>
        <taxon>Spiralia</taxon>
        <taxon>Gnathifera</taxon>
        <taxon>Rotifera</taxon>
        <taxon>Eurotatoria</taxon>
        <taxon>Monogononta</taxon>
        <taxon>Pseudotrocha</taxon>
        <taxon>Ploima</taxon>
        <taxon>Brachionidae</taxon>
        <taxon>Brachionus</taxon>
    </lineage>
</organism>
<dbReference type="OrthoDB" id="6022300at2759"/>
<dbReference type="GO" id="GO:0000978">
    <property type="term" value="F:RNA polymerase II cis-regulatory region sequence-specific DNA binding"/>
    <property type="evidence" value="ECO:0007669"/>
    <property type="project" value="TreeGrafter"/>
</dbReference>
<evidence type="ECO:0000256" key="3">
    <source>
        <dbReference type="ARBA" id="ARBA00023015"/>
    </source>
</evidence>
<evidence type="ECO:0000313" key="10">
    <source>
        <dbReference type="EMBL" id="CAF0734535.1"/>
    </source>
</evidence>
<dbReference type="Gene3D" id="1.20.5.170">
    <property type="match status" value="1"/>
</dbReference>
<evidence type="ECO:0000256" key="1">
    <source>
        <dbReference type="ARBA" id="ARBA00004123"/>
    </source>
</evidence>
<feature type="compositionally biased region" description="Basic and acidic residues" evidence="8">
    <location>
        <begin position="258"/>
        <end position="268"/>
    </location>
</feature>